<keyword evidence="8 10" id="KW-0496">Mitochondrion</keyword>
<feature type="transmembrane region" description="Helical" evidence="9">
    <location>
        <begin position="173"/>
        <end position="200"/>
    </location>
</feature>
<sequence length="302" mass="34761">MSYFGCAVYFISVLLFFLLVFFFVLIERKVLGLSQSRLGPNKVSFMGLLQSLADFVKLMSKIGLLSNYLVFYVYRGFIYNFSLFIFFFSCLLFIIFFINYNSMIVDGFLVMGWLIVFSSLGGYGFLLCGWGSSSKYSLYGGIRASFSSITFEGCLMCVVLLIGGLIGNYSFSYIYFNSGVVLVFCCFIGYILFFLSVLCECQRSPFDFSESESDLVSGFNVDYYGLSFSLIFACEYAIMVFFSWLCSVLFWGSFLSLFFMFVHSFFFIFVRACFPRVRYDYFVSFVWQSVLLCLVVFLFVVV</sequence>
<geneLocation type="mitochondrion" evidence="10"/>
<dbReference type="PANTHER" id="PTHR11432:SF3">
    <property type="entry name" value="NADH-UBIQUINONE OXIDOREDUCTASE CHAIN 1"/>
    <property type="match status" value="1"/>
</dbReference>
<proteinExistence type="inferred from homology"/>
<evidence type="ECO:0000256" key="3">
    <source>
        <dbReference type="ARBA" id="ARBA00021009"/>
    </source>
</evidence>
<keyword evidence="4 7" id="KW-0812">Transmembrane</keyword>
<dbReference type="AlphaFoldDB" id="A0A3G0WUK8"/>
<dbReference type="InterPro" id="IPR018086">
    <property type="entry name" value="NADH_UbQ_OxRdtase_su1_CS"/>
</dbReference>
<name>A0A3G0WUK8_9PLAT</name>
<comment type="subcellular location">
    <subcellularLocation>
        <location evidence="1">Membrane</location>
        <topology evidence="1">Multi-pass membrane protein</topology>
    </subcellularLocation>
    <subcellularLocation>
        <location evidence="7">Mitochondrion inner membrane</location>
        <topology evidence="7">Multi-pass membrane protein</topology>
    </subcellularLocation>
</comment>
<dbReference type="InterPro" id="IPR001694">
    <property type="entry name" value="NADH_UbQ_OxRdtase_su1/FPO"/>
</dbReference>
<feature type="transmembrane region" description="Helical" evidence="9">
    <location>
        <begin position="248"/>
        <end position="269"/>
    </location>
</feature>
<evidence type="ECO:0000256" key="2">
    <source>
        <dbReference type="ARBA" id="ARBA00010535"/>
    </source>
</evidence>
<dbReference type="GO" id="GO:0003954">
    <property type="term" value="F:NADH dehydrogenase activity"/>
    <property type="evidence" value="ECO:0007669"/>
    <property type="project" value="TreeGrafter"/>
</dbReference>
<gene>
    <name evidence="10" type="primary">nad1</name>
</gene>
<comment type="similarity">
    <text evidence="2 7">Belongs to the complex I subunit 1 family.</text>
</comment>
<dbReference type="GO" id="GO:0008137">
    <property type="term" value="F:NADH dehydrogenase (ubiquinone) activity"/>
    <property type="evidence" value="ECO:0007669"/>
    <property type="project" value="UniProtKB-EC"/>
</dbReference>
<organism evidence="10">
    <name type="scientific">Diplorchis hangzhouensis</name>
    <dbReference type="NCBI Taxonomy" id="1131906"/>
    <lineage>
        <taxon>Eukaryota</taxon>
        <taxon>Metazoa</taxon>
        <taxon>Spiralia</taxon>
        <taxon>Lophotrochozoa</taxon>
        <taxon>Platyhelminthes</taxon>
        <taxon>Monogenea</taxon>
        <taxon>Polyopisthocotylea</taxon>
        <taxon>Polystomatidea</taxon>
        <taxon>Polystomatidae</taxon>
        <taxon>Diplorchis</taxon>
    </lineage>
</organism>
<keyword evidence="8" id="KW-0830">Ubiquinone</keyword>
<evidence type="ECO:0000256" key="7">
    <source>
        <dbReference type="RuleBase" id="RU000471"/>
    </source>
</evidence>
<keyword evidence="7" id="KW-0520">NAD</keyword>
<evidence type="ECO:0000256" key="9">
    <source>
        <dbReference type="SAM" id="Phobius"/>
    </source>
</evidence>
<evidence type="ECO:0000256" key="8">
    <source>
        <dbReference type="RuleBase" id="RU000473"/>
    </source>
</evidence>
<protein>
    <recommendedName>
        <fullName evidence="3 8">NADH-ubiquinone oxidoreductase chain 1</fullName>
        <ecNumber evidence="8">7.1.1.2</ecNumber>
    </recommendedName>
</protein>
<dbReference type="EMBL" id="JQ038227">
    <property type="protein sequence ID" value="AFD18212.1"/>
    <property type="molecule type" value="Genomic_DNA"/>
</dbReference>
<dbReference type="PROSITE" id="PS00668">
    <property type="entry name" value="COMPLEX1_ND1_2"/>
    <property type="match status" value="1"/>
</dbReference>
<feature type="transmembrane region" description="Helical" evidence="9">
    <location>
        <begin position="281"/>
        <end position="301"/>
    </location>
</feature>
<accession>A0A3G0WUK8</accession>
<evidence type="ECO:0000256" key="5">
    <source>
        <dbReference type="ARBA" id="ARBA00022989"/>
    </source>
</evidence>
<feature type="transmembrane region" description="Helical" evidence="9">
    <location>
        <begin position="77"/>
        <end position="98"/>
    </location>
</feature>
<dbReference type="PANTHER" id="PTHR11432">
    <property type="entry name" value="NADH DEHYDROGENASE SUBUNIT 1"/>
    <property type="match status" value="1"/>
</dbReference>
<evidence type="ECO:0000256" key="4">
    <source>
        <dbReference type="ARBA" id="ARBA00022692"/>
    </source>
</evidence>
<evidence type="ECO:0000313" key="10">
    <source>
        <dbReference type="EMBL" id="AFD18212.1"/>
    </source>
</evidence>
<dbReference type="Pfam" id="PF00146">
    <property type="entry name" value="NADHdh"/>
    <property type="match status" value="1"/>
</dbReference>
<keyword evidence="6 9" id="KW-0472">Membrane</keyword>
<feature type="transmembrane region" description="Helical" evidence="9">
    <location>
        <begin position="7"/>
        <end position="26"/>
    </location>
</feature>
<dbReference type="GO" id="GO:0009060">
    <property type="term" value="P:aerobic respiration"/>
    <property type="evidence" value="ECO:0007669"/>
    <property type="project" value="TreeGrafter"/>
</dbReference>
<feature type="transmembrane region" description="Helical" evidence="9">
    <location>
        <begin position="110"/>
        <end position="132"/>
    </location>
</feature>
<evidence type="ECO:0000256" key="6">
    <source>
        <dbReference type="ARBA" id="ARBA00023136"/>
    </source>
</evidence>
<reference evidence="10" key="1">
    <citation type="submission" date="2011-11" db="EMBL/GenBank/DDBJ databases">
        <title>The complete mitochondrial genome of Diplorchis hangzhouensis (Platyhelminthes: Monogenea).</title>
        <authorList>
            <person name="Zhang J."/>
            <person name="Wu X."/>
            <person name="Xie M."/>
            <person name="Li A."/>
        </authorList>
    </citation>
    <scope>NUCLEOTIDE SEQUENCE</scope>
</reference>
<feature type="transmembrane region" description="Helical" evidence="9">
    <location>
        <begin position="144"/>
        <end position="167"/>
    </location>
</feature>
<dbReference type="EC" id="7.1.1.2" evidence="8"/>
<comment type="catalytic activity">
    <reaction evidence="8">
        <text>a ubiquinone + NADH + 5 H(+)(in) = a ubiquinol + NAD(+) + 4 H(+)(out)</text>
        <dbReference type="Rhea" id="RHEA:29091"/>
        <dbReference type="Rhea" id="RHEA-COMP:9565"/>
        <dbReference type="Rhea" id="RHEA-COMP:9566"/>
        <dbReference type="ChEBI" id="CHEBI:15378"/>
        <dbReference type="ChEBI" id="CHEBI:16389"/>
        <dbReference type="ChEBI" id="CHEBI:17976"/>
        <dbReference type="ChEBI" id="CHEBI:57540"/>
        <dbReference type="ChEBI" id="CHEBI:57945"/>
        <dbReference type="EC" id="7.1.1.2"/>
    </reaction>
</comment>
<evidence type="ECO:0000256" key="1">
    <source>
        <dbReference type="ARBA" id="ARBA00004141"/>
    </source>
</evidence>
<dbReference type="GO" id="GO:0005743">
    <property type="term" value="C:mitochondrial inner membrane"/>
    <property type="evidence" value="ECO:0007669"/>
    <property type="project" value="UniProtKB-SubCell"/>
</dbReference>
<keyword evidence="5 9" id="KW-1133">Transmembrane helix</keyword>
<feature type="transmembrane region" description="Helical" evidence="9">
    <location>
        <begin position="221"/>
        <end position="242"/>
    </location>
</feature>